<organism evidence="5 6">
    <name type="scientific">Methanohalarchaeum thermophilum</name>
    <dbReference type="NCBI Taxonomy" id="1903181"/>
    <lineage>
        <taxon>Archaea</taxon>
        <taxon>Methanobacteriati</taxon>
        <taxon>Methanobacteriota</taxon>
        <taxon>Methanonatronarchaeia</taxon>
        <taxon>Methanonatronarchaeales</taxon>
        <taxon>Methanonatronarchaeaceae</taxon>
        <taxon>Candidatus Methanohalarchaeum</taxon>
    </lineage>
</organism>
<evidence type="ECO:0000313" key="6">
    <source>
        <dbReference type="Proteomes" id="UP000185744"/>
    </source>
</evidence>
<keyword evidence="6" id="KW-1185">Reference proteome</keyword>
<dbReference type="AlphaFoldDB" id="A0A1Q6DVR2"/>
<evidence type="ECO:0000256" key="2">
    <source>
        <dbReference type="ARBA" id="ARBA00022723"/>
    </source>
</evidence>
<dbReference type="PANTHER" id="PTHR33542:SF3">
    <property type="entry name" value="SIROHYDROCHLORIN FERROCHELATASE, CHLOROPLASTIC"/>
    <property type="match status" value="1"/>
</dbReference>
<gene>
    <name evidence="5" type="ORF">BTN85_0927</name>
</gene>
<protein>
    <submittedName>
        <fullName evidence="5">Sirohydrochlorin ferrochelatase CfbA</fullName>
    </submittedName>
</protein>
<evidence type="ECO:0000313" key="5">
    <source>
        <dbReference type="EMBL" id="OKY78436.1"/>
    </source>
</evidence>
<dbReference type="NCBIfam" id="NF002090">
    <property type="entry name" value="PRK00923.1"/>
    <property type="match status" value="1"/>
</dbReference>
<keyword evidence="3" id="KW-0456">Lyase</keyword>
<dbReference type="GO" id="GO:0016829">
    <property type="term" value="F:lyase activity"/>
    <property type="evidence" value="ECO:0007669"/>
    <property type="project" value="UniProtKB-KW"/>
</dbReference>
<dbReference type="Gene3D" id="3.40.50.1400">
    <property type="match status" value="1"/>
</dbReference>
<dbReference type="GO" id="GO:0009236">
    <property type="term" value="P:cobalamin biosynthetic process"/>
    <property type="evidence" value="ECO:0007669"/>
    <property type="project" value="UniProtKB-KW"/>
</dbReference>
<keyword evidence="1" id="KW-0169">Cobalamin biosynthesis</keyword>
<dbReference type="InterPro" id="IPR050963">
    <property type="entry name" value="Sirohydro_Cobaltochel/CbiX"/>
</dbReference>
<dbReference type="PANTHER" id="PTHR33542">
    <property type="entry name" value="SIROHYDROCHLORIN FERROCHELATASE, CHLOROPLASTIC"/>
    <property type="match status" value="1"/>
</dbReference>
<dbReference type="NCBIfam" id="NF033198">
    <property type="entry name" value="F430_CfbA"/>
    <property type="match status" value="1"/>
</dbReference>
<dbReference type="Pfam" id="PF01903">
    <property type="entry name" value="CbiX"/>
    <property type="match status" value="1"/>
</dbReference>
<dbReference type="EMBL" id="MSDW01000001">
    <property type="protein sequence ID" value="OKY78436.1"/>
    <property type="molecule type" value="Genomic_DNA"/>
</dbReference>
<dbReference type="FunCoup" id="A0A1Q6DVR2">
    <property type="interactions" value="78"/>
</dbReference>
<reference evidence="5" key="1">
    <citation type="submission" date="2016-12" db="EMBL/GenBank/DDBJ databases">
        <title>Discovery of methanogenic haloarchaea.</title>
        <authorList>
            <person name="Sorokin D.Y."/>
            <person name="Makarova K.S."/>
            <person name="Abbas B."/>
            <person name="Ferrer M."/>
            <person name="Golyshin P.N."/>
        </authorList>
    </citation>
    <scope>NUCLEOTIDE SEQUENCE [LARGE SCALE GENOMIC DNA]</scope>
    <source>
        <strain evidence="5">HMET1</strain>
    </source>
</reference>
<dbReference type="InParanoid" id="A0A1Q6DVR2"/>
<dbReference type="Proteomes" id="UP000185744">
    <property type="component" value="Unassembled WGS sequence"/>
</dbReference>
<accession>A0A1Q6DVR2</accession>
<dbReference type="STRING" id="1903181.BTN85_0927"/>
<name>A0A1Q6DVR2_METT1</name>
<keyword evidence="2" id="KW-0479">Metal-binding</keyword>
<evidence type="ECO:0000256" key="1">
    <source>
        <dbReference type="ARBA" id="ARBA00022573"/>
    </source>
</evidence>
<sequence>MDEDIGVLVVGHGSKKDYNKELIMGFASELESDFEEVEYSFLSMNEPSIPESLGKLKEKDLEKIVIFPLFLANGVHTLVDIPGVLGFEEGQRTKKVEENGKEIDLIYSNPIGLHEKLVDIGEKRIEESLENHD</sequence>
<comment type="caution">
    <text evidence="5">The sequence shown here is derived from an EMBL/GenBank/DDBJ whole genome shotgun (WGS) entry which is preliminary data.</text>
</comment>
<keyword evidence="4" id="KW-0170">Cobalt</keyword>
<evidence type="ECO:0000256" key="3">
    <source>
        <dbReference type="ARBA" id="ARBA00023239"/>
    </source>
</evidence>
<proteinExistence type="predicted"/>
<dbReference type="CDD" id="cd03416">
    <property type="entry name" value="CbiX_SirB_N"/>
    <property type="match status" value="1"/>
</dbReference>
<dbReference type="SUPFAM" id="SSF53800">
    <property type="entry name" value="Chelatase"/>
    <property type="match status" value="1"/>
</dbReference>
<dbReference type="InterPro" id="IPR002762">
    <property type="entry name" value="CbiX-like"/>
</dbReference>
<dbReference type="GO" id="GO:0046872">
    <property type="term" value="F:metal ion binding"/>
    <property type="evidence" value="ECO:0007669"/>
    <property type="project" value="UniProtKB-KW"/>
</dbReference>
<evidence type="ECO:0000256" key="4">
    <source>
        <dbReference type="ARBA" id="ARBA00023285"/>
    </source>
</evidence>